<gene>
    <name evidence="1" type="ORF">AVEN_148634_1</name>
</gene>
<evidence type="ECO:0000313" key="1">
    <source>
        <dbReference type="EMBL" id="GBN79694.1"/>
    </source>
</evidence>
<proteinExistence type="predicted"/>
<dbReference type="EMBL" id="BGPR01018629">
    <property type="protein sequence ID" value="GBN79694.1"/>
    <property type="molecule type" value="Genomic_DNA"/>
</dbReference>
<evidence type="ECO:0000313" key="2">
    <source>
        <dbReference type="Proteomes" id="UP000499080"/>
    </source>
</evidence>
<dbReference type="AlphaFoldDB" id="A0A4Y2RUZ0"/>
<comment type="caution">
    <text evidence="1">The sequence shown here is derived from an EMBL/GenBank/DDBJ whole genome shotgun (WGS) entry which is preliminary data.</text>
</comment>
<sequence>MFDTHINVECCNSIKSIKYNLKYVHKGSEQGVFAAHSSNNCIDEISEYQAGRYISSNEAAWRIFGFPIHERHPTVIHLDMHLENGQRIYFSEDNLQSRLANPTNTTLIGFFELRKNDNSEKTLLYCNVPKFYTWDKSKKLLIGANKVQL</sequence>
<dbReference type="Proteomes" id="UP000499080">
    <property type="component" value="Unassembled WGS sequence"/>
</dbReference>
<organism evidence="1 2">
    <name type="scientific">Araneus ventricosus</name>
    <name type="common">Orbweaver spider</name>
    <name type="synonym">Epeira ventricosa</name>
    <dbReference type="NCBI Taxonomy" id="182803"/>
    <lineage>
        <taxon>Eukaryota</taxon>
        <taxon>Metazoa</taxon>
        <taxon>Ecdysozoa</taxon>
        <taxon>Arthropoda</taxon>
        <taxon>Chelicerata</taxon>
        <taxon>Arachnida</taxon>
        <taxon>Araneae</taxon>
        <taxon>Araneomorphae</taxon>
        <taxon>Entelegynae</taxon>
        <taxon>Araneoidea</taxon>
        <taxon>Araneidae</taxon>
        <taxon>Araneus</taxon>
    </lineage>
</organism>
<reference evidence="1 2" key="1">
    <citation type="journal article" date="2019" name="Sci. Rep.">
        <title>Orb-weaving spider Araneus ventricosus genome elucidates the spidroin gene catalogue.</title>
        <authorList>
            <person name="Kono N."/>
            <person name="Nakamura H."/>
            <person name="Ohtoshi R."/>
            <person name="Moran D.A.P."/>
            <person name="Shinohara A."/>
            <person name="Yoshida Y."/>
            <person name="Fujiwara M."/>
            <person name="Mori M."/>
            <person name="Tomita M."/>
            <person name="Arakawa K."/>
        </authorList>
    </citation>
    <scope>NUCLEOTIDE SEQUENCE [LARGE SCALE GENOMIC DNA]</scope>
</reference>
<dbReference type="OrthoDB" id="6596361at2759"/>
<protein>
    <submittedName>
        <fullName evidence="1">Uncharacterized protein</fullName>
    </submittedName>
</protein>
<name>A0A4Y2RUZ0_ARAVE</name>
<accession>A0A4Y2RUZ0</accession>
<keyword evidence="2" id="KW-1185">Reference proteome</keyword>